<keyword evidence="10" id="KW-1185">Reference proteome</keyword>
<evidence type="ECO:0000256" key="4">
    <source>
        <dbReference type="ARBA" id="ARBA00022519"/>
    </source>
</evidence>
<keyword evidence="4" id="KW-0997">Cell inner membrane</keyword>
<accession>A0AAD3Y6G8</accession>
<feature type="transmembrane region" description="Helical" evidence="8">
    <location>
        <begin position="316"/>
        <end position="336"/>
    </location>
</feature>
<feature type="transmembrane region" description="Helical" evidence="8">
    <location>
        <begin position="521"/>
        <end position="540"/>
    </location>
</feature>
<dbReference type="PANTHER" id="PTHR47715">
    <property type="entry name" value="TRYPTOPHAN/TYROSINE PERMEASE"/>
    <property type="match status" value="1"/>
</dbReference>
<feature type="transmembrane region" description="Helical" evidence="8">
    <location>
        <begin position="284"/>
        <end position="304"/>
    </location>
</feature>
<feature type="transmembrane region" description="Helical" evidence="8">
    <location>
        <begin position="100"/>
        <end position="123"/>
    </location>
</feature>
<dbReference type="Proteomes" id="UP001279734">
    <property type="component" value="Unassembled WGS sequence"/>
</dbReference>
<feature type="transmembrane region" description="Helical" evidence="8">
    <location>
        <begin position="463"/>
        <end position="484"/>
    </location>
</feature>
<feature type="transmembrane region" description="Helical" evidence="8">
    <location>
        <begin position="490"/>
        <end position="509"/>
    </location>
</feature>
<evidence type="ECO:0000256" key="5">
    <source>
        <dbReference type="ARBA" id="ARBA00022692"/>
    </source>
</evidence>
<reference evidence="9" key="1">
    <citation type="submission" date="2023-05" db="EMBL/GenBank/DDBJ databases">
        <title>Nepenthes gracilis genome sequencing.</title>
        <authorList>
            <person name="Fukushima K."/>
        </authorList>
    </citation>
    <scope>NUCLEOTIDE SEQUENCE</scope>
    <source>
        <strain evidence="9">SING2019-196</strain>
    </source>
</reference>
<name>A0AAD3Y6G8_NEPGR</name>
<evidence type="ECO:0000256" key="8">
    <source>
        <dbReference type="SAM" id="Phobius"/>
    </source>
</evidence>
<gene>
    <name evidence="9" type="ORF">Nepgr_030852</name>
</gene>
<comment type="caution">
    <text evidence="9">The sequence shown here is derived from an EMBL/GenBank/DDBJ whole genome shotgun (WGS) entry which is preliminary data.</text>
</comment>
<feature type="transmembrane region" description="Helical" evidence="8">
    <location>
        <begin position="212"/>
        <end position="232"/>
    </location>
</feature>
<evidence type="ECO:0000256" key="1">
    <source>
        <dbReference type="ARBA" id="ARBA00004429"/>
    </source>
</evidence>
<keyword evidence="3" id="KW-1003">Cell membrane</keyword>
<dbReference type="GO" id="GO:0003333">
    <property type="term" value="P:amino acid transmembrane transport"/>
    <property type="evidence" value="ECO:0007669"/>
    <property type="project" value="InterPro"/>
</dbReference>
<evidence type="ECO:0000313" key="10">
    <source>
        <dbReference type="Proteomes" id="UP001279734"/>
    </source>
</evidence>
<dbReference type="Pfam" id="PF03222">
    <property type="entry name" value="Trp_Tyr_perm"/>
    <property type="match status" value="2"/>
</dbReference>
<evidence type="ECO:0000313" key="9">
    <source>
        <dbReference type="EMBL" id="GMH29009.1"/>
    </source>
</evidence>
<evidence type="ECO:0000256" key="7">
    <source>
        <dbReference type="ARBA" id="ARBA00023136"/>
    </source>
</evidence>
<dbReference type="PANTHER" id="PTHR47715:SF1">
    <property type="entry name" value="TRYPTOPHAN_TYROSINE PERMEASE"/>
    <property type="match status" value="1"/>
</dbReference>
<evidence type="ECO:0000256" key="6">
    <source>
        <dbReference type="ARBA" id="ARBA00022989"/>
    </source>
</evidence>
<feature type="transmembrane region" description="Helical" evidence="8">
    <location>
        <begin position="244"/>
        <end position="264"/>
    </location>
</feature>
<feature type="transmembrane region" description="Helical" evidence="8">
    <location>
        <begin position="179"/>
        <end position="206"/>
    </location>
</feature>
<dbReference type="GO" id="GO:0005886">
    <property type="term" value="C:plasma membrane"/>
    <property type="evidence" value="ECO:0007669"/>
    <property type="project" value="UniProtKB-SubCell"/>
</dbReference>
<evidence type="ECO:0000256" key="2">
    <source>
        <dbReference type="ARBA" id="ARBA00022448"/>
    </source>
</evidence>
<keyword evidence="7 8" id="KW-0472">Membrane</keyword>
<keyword evidence="5 8" id="KW-0812">Transmembrane</keyword>
<sequence length="731" mass="78383">MPASHSCLGNITCCIMLPNLVDTISSSFFISGKFNFCTLKTTHQSFFNTKPRLRLLKENVSTIRGFPVICSNKFGDKELQFPQSQQQIPREEAKQEKKSFWAAVSLIIGTAIGPGMLGLPAVTISSGPLPSTVAIFLSWIYVISSILLVAELSFVTMEEDGLDEVSFTGLATKAFGTRFGALVSIVYASLSVSLLIACVSGIGSIVSNFFPTLNVIVAHALFPLTVASLLWFSPFQAIDVVNRGLCLIMFVSITALVGIGLSMSMARASLLQSFSHASWSLSSVLPAIPVVVLTLGFHVITPFICRIAGETVHDAFRAILVGGAVPLIMILSWNMIVQGLAGMGRSPYSYSGDPISLLLSVKSSALFAVQAFAFSALGTSLIGYAVSFPKQLMDTLELLLPNTNSVNNLKNRRPRNENGDGRVGFGTYYSGAIAPGKVGNVLFHGPLVTHLSWAGFGTSDFRFLTLHAVLIVSIVVASFCKSTFSKALDFAGVYANCFLFGILPPLMTFIYKSKEKLRSSILPGGDAVLLLLFSIALILADGKSFNINHFTVLENPHTTGKTISITGSRAIKTNSVNKSNGLHATNGSTAILSPTGQFATAVVWNWAADFLLDSSILNVHEVALNNYYRIGAVARNNAAIGLTEALLVDGHEMLQRLMSPGLRSLLAAVVFYKARNGCTQAAILQLMGRVSARPSFHASFRRDLAEVLTAVKVLKILKGCPANGVIKSIML</sequence>
<protein>
    <recommendedName>
        <fullName evidence="11">Tyrosine-specific transport protein</fullName>
    </recommendedName>
</protein>
<organism evidence="9 10">
    <name type="scientific">Nepenthes gracilis</name>
    <name type="common">Slender pitcher plant</name>
    <dbReference type="NCBI Taxonomy" id="150966"/>
    <lineage>
        <taxon>Eukaryota</taxon>
        <taxon>Viridiplantae</taxon>
        <taxon>Streptophyta</taxon>
        <taxon>Embryophyta</taxon>
        <taxon>Tracheophyta</taxon>
        <taxon>Spermatophyta</taxon>
        <taxon>Magnoliopsida</taxon>
        <taxon>eudicotyledons</taxon>
        <taxon>Gunneridae</taxon>
        <taxon>Pentapetalae</taxon>
        <taxon>Caryophyllales</taxon>
        <taxon>Nepenthaceae</taxon>
        <taxon>Nepenthes</taxon>
    </lineage>
</organism>
<dbReference type="EMBL" id="BSYO01000035">
    <property type="protein sequence ID" value="GMH29009.1"/>
    <property type="molecule type" value="Genomic_DNA"/>
</dbReference>
<proteinExistence type="predicted"/>
<keyword evidence="2" id="KW-0813">Transport</keyword>
<dbReference type="InterPro" id="IPR018227">
    <property type="entry name" value="Amino_acid_transport_2"/>
</dbReference>
<evidence type="ECO:0008006" key="11">
    <source>
        <dbReference type="Google" id="ProtNLM"/>
    </source>
</evidence>
<comment type="subcellular location">
    <subcellularLocation>
        <location evidence="1">Cell inner membrane</location>
        <topology evidence="1">Multi-pass membrane protein</topology>
    </subcellularLocation>
</comment>
<feature type="transmembrane region" description="Helical" evidence="8">
    <location>
        <begin position="365"/>
        <end position="386"/>
    </location>
</feature>
<keyword evidence="6 8" id="KW-1133">Transmembrane helix</keyword>
<evidence type="ECO:0000256" key="3">
    <source>
        <dbReference type="ARBA" id="ARBA00022475"/>
    </source>
</evidence>
<dbReference type="AlphaFoldDB" id="A0AAD3Y6G8"/>
<feature type="transmembrane region" description="Helical" evidence="8">
    <location>
        <begin position="129"/>
        <end position="150"/>
    </location>
</feature>